<feature type="domain" description="RING-CH-type" evidence="5">
    <location>
        <begin position="83"/>
        <end position="157"/>
    </location>
</feature>
<keyword evidence="2" id="KW-0863">Zinc-finger</keyword>
<name>A0AAW1JSB0_SAPOF</name>
<feature type="transmembrane region" description="Helical" evidence="4">
    <location>
        <begin position="199"/>
        <end position="218"/>
    </location>
</feature>
<proteinExistence type="predicted"/>
<dbReference type="PANTHER" id="PTHR46214:SF8">
    <property type="entry name" value="RING_FYVE_PHD ZINC FINGER SUPERFAMILY PROTEIN"/>
    <property type="match status" value="1"/>
</dbReference>
<dbReference type="SUPFAM" id="SSF57850">
    <property type="entry name" value="RING/U-box"/>
    <property type="match status" value="1"/>
</dbReference>
<dbReference type="AlphaFoldDB" id="A0AAW1JSB0"/>
<comment type="caution">
    <text evidence="6">The sequence shown here is derived from an EMBL/GenBank/DDBJ whole genome shotgun (WGS) entry which is preliminary data.</text>
</comment>
<dbReference type="SMART" id="SM00744">
    <property type="entry name" value="RINGv"/>
    <property type="match status" value="1"/>
</dbReference>
<dbReference type="GO" id="GO:0008270">
    <property type="term" value="F:zinc ion binding"/>
    <property type="evidence" value="ECO:0007669"/>
    <property type="project" value="UniProtKB-KW"/>
</dbReference>
<dbReference type="Gene3D" id="3.30.40.10">
    <property type="entry name" value="Zinc/RING finger domain, C3HC4 (zinc finger)"/>
    <property type="match status" value="1"/>
</dbReference>
<organism evidence="6 7">
    <name type="scientific">Saponaria officinalis</name>
    <name type="common">Common soapwort</name>
    <name type="synonym">Lychnis saponaria</name>
    <dbReference type="NCBI Taxonomy" id="3572"/>
    <lineage>
        <taxon>Eukaryota</taxon>
        <taxon>Viridiplantae</taxon>
        <taxon>Streptophyta</taxon>
        <taxon>Embryophyta</taxon>
        <taxon>Tracheophyta</taxon>
        <taxon>Spermatophyta</taxon>
        <taxon>Magnoliopsida</taxon>
        <taxon>eudicotyledons</taxon>
        <taxon>Gunneridae</taxon>
        <taxon>Pentapetalae</taxon>
        <taxon>Caryophyllales</taxon>
        <taxon>Caryophyllaceae</taxon>
        <taxon>Caryophylleae</taxon>
        <taxon>Saponaria</taxon>
    </lineage>
</organism>
<reference evidence="6" key="1">
    <citation type="submission" date="2024-03" db="EMBL/GenBank/DDBJ databases">
        <title>WGS assembly of Saponaria officinalis var. Norfolk2.</title>
        <authorList>
            <person name="Jenkins J."/>
            <person name="Shu S."/>
            <person name="Grimwood J."/>
            <person name="Barry K."/>
            <person name="Goodstein D."/>
            <person name="Schmutz J."/>
            <person name="Leebens-Mack J."/>
            <person name="Osbourn A."/>
        </authorList>
    </citation>
    <scope>NUCLEOTIDE SEQUENCE [LARGE SCALE GENOMIC DNA]</scope>
    <source>
        <strain evidence="6">JIC</strain>
    </source>
</reference>
<keyword evidence="4" id="KW-0472">Membrane</keyword>
<dbReference type="InterPro" id="IPR011016">
    <property type="entry name" value="Znf_RING-CH"/>
</dbReference>
<keyword evidence="4" id="KW-1133">Transmembrane helix</keyword>
<keyword evidence="1" id="KW-0479">Metal-binding</keyword>
<evidence type="ECO:0000256" key="4">
    <source>
        <dbReference type="SAM" id="Phobius"/>
    </source>
</evidence>
<evidence type="ECO:0000256" key="2">
    <source>
        <dbReference type="ARBA" id="ARBA00022771"/>
    </source>
</evidence>
<accession>A0AAW1JSB0</accession>
<dbReference type="InterPro" id="IPR013083">
    <property type="entry name" value="Znf_RING/FYVE/PHD"/>
</dbReference>
<keyword evidence="4" id="KW-0812">Transmembrane</keyword>
<dbReference type="Pfam" id="PF12906">
    <property type="entry name" value="RINGv"/>
    <property type="match status" value="1"/>
</dbReference>
<dbReference type="PROSITE" id="PS51292">
    <property type="entry name" value="ZF_RING_CH"/>
    <property type="match status" value="1"/>
</dbReference>
<dbReference type="Proteomes" id="UP001443914">
    <property type="component" value="Unassembled WGS sequence"/>
</dbReference>
<dbReference type="EMBL" id="JBDFQZ010000007">
    <property type="protein sequence ID" value="KAK9706816.1"/>
    <property type="molecule type" value="Genomic_DNA"/>
</dbReference>
<gene>
    <name evidence="6" type="ORF">RND81_07G153500</name>
</gene>
<evidence type="ECO:0000313" key="6">
    <source>
        <dbReference type="EMBL" id="KAK9706816.1"/>
    </source>
</evidence>
<evidence type="ECO:0000259" key="5">
    <source>
        <dbReference type="PROSITE" id="PS51292"/>
    </source>
</evidence>
<dbReference type="PANTHER" id="PTHR46214">
    <property type="entry name" value="ZINC FINGER, RING-CH-TYPE"/>
    <property type="match status" value="1"/>
</dbReference>
<keyword evidence="3" id="KW-0862">Zinc</keyword>
<keyword evidence="7" id="KW-1185">Reference proteome</keyword>
<sequence length="219" mass="24348">MNMGEKTINGFNFIEEQKMGCSTNDECVPSQTIIQIPKTMSVSSSFEPTDVASNSANHSSDLEDNCGTENAGFDKESSWVVNVECEDEKICRICHLNYSEQPFKVVSSTTMSKVDVIMLGCGCKGELSLAHLHCAEAWFKLKGNRVCEICGQTANNVKGIGNGTFMEEWKERRPNGNAQDSSEIGAEEGCWHGQPLCNFLTACLVMAFIIPWFFRINFW</sequence>
<evidence type="ECO:0000256" key="3">
    <source>
        <dbReference type="ARBA" id="ARBA00022833"/>
    </source>
</evidence>
<protein>
    <recommendedName>
        <fullName evidence="5">RING-CH-type domain-containing protein</fullName>
    </recommendedName>
</protein>
<evidence type="ECO:0000256" key="1">
    <source>
        <dbReference type="ARBA" id="ARBA00022723"/>
    </source>
</evidence>
<evidence type="ECO:0000313" key="7">
    <source>
        <dbReference type="Proteomes" id="UP001443914"/>
    </source>
</evidence>